<dbReference type="AlphaFoldDB" id="A0A5D5AS34"/>
<proteinExistence type="predicted"/>
<evidence type="ECO:0000313" key="3">
    <source>
        <dbReference type="Proteomes" id="UP000324104"/>
    </source>
</evidence>
<gene>
    <name evidence="2" type="ORF">FYC77_00925</name>
</gene>
<keyword evidence="1" id="KW-0472">Membrane</keyword>
<evidence type="ECO:0000313" key="2">
    <source>
        <dbReference type="EMBL" id="TYT63817.1"/>
    </source>
</evidence>
<evidence type="ECO:0000256" key="1">
    <source>
        <dbReference type="SAM" id="Phobius"/>
    </source>
</evidence>
<dbReference type="EMBL" id="VTAW01000001">
    <property type="protein sequence ID" value="TYT63817.1"/>
    <property type="molecule type" value="Genomic_DNA"/>
</dbReference>
<organism evidence="2 3">
    <name type="scientific">Natrialba swarupiae</name>
    <dbReference type="NCBI Taxonomy" id="2448032"/>
    <lineage>
        <taxon>Archaea</taxon>
        <taxon>Methanobacteriati</taxon>
        <taxon>Methanobacteriota</taxon>
        <taxon>Stenosarchaea group</taxon>
        <taxon>Halobacteria</taxon>
        <taxon>Halobacteriales</taxon>
        <taxon>Natrialbaceae</taxon>
        <taxon>Natrialba</taxon>
    </lineage>
</organism>
<sequence length="86" mass="9160">MLDREQLIEIVVSVSSIVVMLGAMIYIGTEYGTDTGVLQPDGAELLVWTIVGFIFLLTAVGIALAFVLNDPEDGLEDEDADTQSAA</sequence>
<keyword evidence="1" id="KW-0812">Transmembrane</keyword>
<name>A0A5D5AS34_9EURY</name>
<dbReference type="InterPro" id="IPR055895">
    <property type="entry name" value="DUF7472"/>
</dbReference>
<keyword evidence="1" id="KW-1133">Transmembrane helix</keyword>
<feature type="transmembrane region" description="Helical" evidence="1">
    <location>
        <begin position="47"/>
        <end position="68"/>
    </location>
</feature>
<dbReference type="RefSeq" id="WP_149079624.1">
    <property type="nucleotide sequence ID" value="NZ_VTAW01000001.1"/>
</dbReference>
<feature type="transmembrane region" description="Helical" evidence="1">
    <location>
        <begin position="7"/>
        <end position="27"/>
    </location>
</feature>
<comment type="caution">
    <text evidence="2">The sequence shown here is derived from an EMBL/GenBank/DDBJ whole genome shotgun (WGS) entry which is preliminary data.</text>
</comment>
<reference evidence="2 3" key="1">
    <citation type="submission" date="2019-08" db="EMBL/GenBank/DDBJ databases">
        <title>Archaea genome.</title>
        <authorList>
            <person name="Kajale S."/>
            <person name="Shouche Y."/>
            <person name="Deshpande N."/>
            <person name="Sharma A."/>
        </authorList>
    </citation>
    <scope>NUCLEOTIDE SEQUENCE [LARGE SCALE GENOMIC DNA]</scope>
    <source>
        <strain evidence="2 3">ESP3B_9</strain>
    </source>
</reference>
<dbReference type="Proteomes" id="UP000324104">
    <property type="component" value="Unassembled WGS sequence"/>
</dbReference>
<dbReference type="Pfam" id="PF24284">
    <property type="entry name" value="DUF7472"/>
    <property type="match status" value="1"/>
</dbReference>
<accession>A0A5D5AS34</accession>
<protein>
    <submittedName>
        <fullName evidence="2">Uncharacterized protein</fullName>
    </submittedName>
</protein>
<keyword evidence="3" id="KW-1185">Reference proteome</keyword>